<dbReference type="WBParaSite" id="EVEC_0001218801-mRNA-1">
    <property type="protein sequence ID" value="EVEC_0001218801-mRNA-1"/>
    <property type="gene ID" value="EVEC_0001218801"/>
</dbReference>
<keyword evidence="1" id="KW-0472">Membrane</keyword>
<dbReference type="AlphaFoldDB" id="A0A0N4VMM3"/>
<organism evidence="4">
    <name type="scientific">Enterobius vermicularis</name>
    <name type="common">Human pinworm</name>
    <dbReference type="NCBI Taxonomy" id="51028"/>
    <lineage>
        <taxon>Eukaryota</taxon>
        <taxon>Metazoa</taxon>
        <taxon>Ecdysozoa</taxon>
        <taxon>Nematoda</taxon>
        <taxon>Chromadorea</taxon>
        <taxon>Rhabditida</taxon>
        <taxon>Spirurina</taxon>
        <taxon>Oxyuridomorpha</taxon>
        <taxon>Oxyuroidea</taxon>
        <taxon>Oxyuridae</taxon>
        <taxon>Enterobius</taxon>
    </lineage>
</organism>
<feature type="transmembrane region" description="Helical" evidence="1">
    <location>
        <begin position="16"/>
        <end position="35"/>
    </location>
</feature>
<evidence type="ECO:0000256" key="1">
    <source>
        <dbReference type="SAM" id="Phobius"/>
    </source>
</evidence>
<reference evidence="4" key="1">
    <citation type="submission" date="2017-02" db="UniProtKB">
        <authorList>
            <consortium name="WormBaseParasite"/>
        </authorList>
    </citation>
    <scope>IDENTIFICATION</scope>
</reference>
<protein>
    <submittedName>
        <fullName evidence="4">Ovule protein</fullName>
    </submittedName>
</protein>
<reference evidence="2 3" key="2">
    <citation type="submission" date="2018-10" db="EMBL/GenBank/DDBJ databases">
        <authorList>
            <consortium name="Pathogen Informatics"/>
        </authorList>
    </citation>
    <scope>NUCLEOTIDE SEQUENCE [LARGE SCALE GENOMIC DNA]</scope>
</reference>
<gene>
    <name evidence="2" type="ORF">EVEC_LOCUS11419</name>
</gene>
<sequence>MGLQLDRVWNVGDSLGRVYVCLSAFVCLCVCVSRVSERANRGKRRECTQLERWLPCVIVSVCLWVYVVCSYVCCVSYGCLFRIS</sequence>
<dbReference type="EMBL" id="UXUI01012024">
    <property type="protein sequence ID" value="VDD96668.1"/>
    <property type="molecule type" value="Genomic_DNA"/>
</dbReference>
<proteinExistence type="predicted"/>
<keyword evidence="1" id="KW-1133">Transmembrane helix</keyword>
<keyword evidence="3" id="KW-1185">Reference proteome</keyword>
<keyword evidence="1" id="KW-0812">Transmembrane</keyword>
<evidence type="ECO:0000313" key="4">
    <source>
        <dbReference type="WBParaSite" id="EVEC_0001218801-mRNA-1"/>
    </source>
</evidence>
<evidence type="ECO:0000313" key="2">
    <source>
        <dbReference type="EMBL" id="VDD96668.1"/>
    </source>
</evidence>
<dbReference type="Proteomes" id="UP000274131">
    <property type="component" value="Unassembled WGS sequence"/>
</dbReference>
<accession>A0A0N4VMM3</accession>
<name>A0A0N4VMM3_ENTVE</name>
<feature type="transmembrane region" description="Helical" evidence="1">
    <location>
        <begin position="56"/>
        <end position="83"/>
    </location>
</feature>
<evidence type="ECO:0000313" key="3">
    <source>
        <dbReference type="Proteomes" id="UP000274131"/>
    </source>
</evidence>